<feature type="signal peptide" evidence="3">
    <location>
        <begin position="1"/>
        <end position="24"/>
    </location>
</feature>
<dbReference type="InterPro" id="IPR019554">
    <property type="entry name" value="Soluble_ligand-bd"/>
</dbReference>
<evidence type="ECO:0000259" key="5">
    <source>
        <dbReference type="Pfam" id="PF10531"/>
    </source>
</evidence>
<dbReference type="PANTHER" id="PTHR33619:SF3">
    <property type="entry name" value="POLYSACCHARIDE EXPORT PROTEIN GFCE-RELATED"/>
    <property type="match status" value="1"/>
</dbReference>
<name>A0A1X7BTC7_9RHOB</name>
<dbReference type="Pfam" id="PF25994">
    <property type="entry name" value="HH_AprE"/>
    <property type="match status" value="1"/>
</dbReference>
<proteinExistence type="predicted"/>
<accession>A0A1X7BTC7</accession>
<dbReference type="Pfam" id="PF10531">
    <property type="entry name" value="SLBB"/>
    <property type="match status" value="1"/>
</dbReference>
<feature type="chain" id="PRO_5011987547" evidence="3">
    <location>
        <begin position="25"/>
        <end position="414"/>
    </location>
</feature>
<evidence type="ECO:0000259" key="6">
    <source>
        <dbReference type="Pfam" id="PF25994"/>
    </source>
</evidence>
<reference evidence="7 8" key="1">
    <citation type="submission" date="2017-03" db="EMBL/GenBank/DDBJ databases">
        <authorList>
            <person name="Afonso C.L."/>
            <person name="Miller P.J."/>
            <person name="Scott M.A."/>
            <person name="Spackman E."/>
            <person name="Goraichik I."/>
            <person name="Dimitrov K.M."/>
            <person name="Suarez D.L."/>
            <person name="Swayne D.E."/>
        </authorList>
    </citation>
    <scope>NUCLEOTIDE SEQUENCE [LARGE SCALE GENOMIC DNA]</scope>
    <source>
        <strain evidence="7 8">CECT 7745</strain>
    </source>
</reference>
<feature type="domain" description="Soluble ligand binding" evidence="5">
    <location>
        <begin position="115"/>
        <end position="146"/>
    </location>
</feature>
<evidence type="ECO:0000313" key="8">
    <source>
        <dbReference type="Proteomes" id="UP000193224"/>
    </source>
</evidence>
<feature type="domain" description="Polysaccharide export protein N-terminal" evidence="4">
    <location>
        <begin position="25"/>
        <end position="104"/>
    </location>
</feature>
<evidence type="ECO:0000256" key="2">
    <source>
        <dbReference type="SAM" id="Coils"/>
    </source>
</evidence>
<evidence type="ECO:0000256" key="3">
    <source>
        <dbReference type="SAM" id="SignalP"/>
    </source>
</evidence>
<evidence type="ECO:0000313" key="7">
    <source>
        <dbReference type="EMBL" id="SMC12862.1"/>
    </source>
</evidence>
<gene>
    <name evidence="7" type="ORF">ROA7745_02694</name>
</gene>
<dbReference type="Pfam" id="PF02563">
    <property type="entry name" value="Poly_export"/>
    <property type="match status" value="1"/>
</dbReference>
<dbReference type="RefSeq" id="WP_176237704.1">
    <property type="nucleotide sequence ID" value="NZ_FWXB01000010.1"/>
</dbReference>
<dbReference type="GO" id="GO:0015159">
    <property type="term" value="F:polysaccharide transmembrane transporter activity"/>
    <property type="evidence" value="ECO:0007669"/>
    <property type="project" value="InterPro"/>
</dbReference>
<keyword evidence="1 3" id="KW-0732">Signal</keyword>
<dbReference type="EMBL" id="FWXB01000010">
    <property type="protein sequence ID" value="SMC12862.1"/>
    <property type="molecule type" value="Genomic_DNA"/>
</dbReference>
<feature type="domain" description="AprE-like long alpha-helical hairpin" evidence="6">
    <location>
        <begin position="162"/>
        <end position="345"/>
    </location>
</feature>
<sequence length="414" mass="45374">MVQARSSASFLALFLSILGGTVFAADYRVGPDDLLDLRVAAWNAATGGIRQELTISGTYRVGAEGGIAVALVGNTAVAGLTVDEIAQQIESELSQYSRIGETVRVSVGIENYAQIYVTGQVEKPGAFDFASGLTVMKAVALAGGMAGIDPIEGEERNFLNARGTFDMLQRELMYLHARHDRLTAELNGSAEFAGESEPTDQTPEMKRVRTSELAILKARDKRYRHEISSLTKAQESFRQALAVLEDKLKTNVKQLKASRLELRREEELFEQGLVPAAKIFERVRFVSDLESRVLDIERSILLARKELQDHERSQSLLVAARDEENAIELQEVNADIAEAESRLQKQFSLMSEASGLRAGIETPLDPTSATVVYQITRERGDKPGPFVADKTTVLLPGDVVEIQYTKAASAEPSN</sequence>
<organism evidence="7 8">
    <name type="scientific">Roseovarius aestuarii</name>
    <dbReference type="NCBI Taxonomy" id="475083"/>
    <lineage>
        <taxon>Bacteria</taxon>
        <taxon>Pseudomonadati</taxon>
        <taxon>Pseudomonadota</taxon>
        <taxon>Alphaproteobacteria</taxon>
        <taxon>Rhodobacterales</taxon>
        <taxon>Roseobacteraceae</taxon>
        <taxon>Roseovarius</taxon>
    </lineage>
</organism>
<dbReference type="InterPro" id="IPR003715">
    <property type="entry name" value="Poly_export_N"/>
</dbReference>
<keyword evidence="2" id="KW-0175">Coiled coil</keyword>
<dbReference type="PANTHER" id="PTHR33619">
    <property type="entry name" value="POLYSACCHARIDE EXPORT PROTEIN GFCE-RELATED"/>
    <property type="match status" value="1"/>
</dbReference>
<dbReference type="Gene3D" id="3.30.1950.10">
    <property type="entry name" value="wza like domain"/>
    <property type="match status" value="1"/>
</dbReference>
<feature type="coiled-coil region" evidence="2">
    <location>
        <begin position="320"/>
        <end position="349"/>
    </location>
</feature>
<evidence type="ECO:0000259" key="4">
    <source>
        <dbReference type="Pfam" id="PF02563"/>
    </source>
</evidence>
<dbReference type="Proteomes" id="UP000193224">
    <property type="component" value="Unassembled WGS sequence"/>
</dbReference>
<evidence type="ECO:0000256" key="1">
    <source>
        <dbReference type="ARBA" id="ARBA00022729"/>
    </source>
</evidence>
<protein>
    <submittedName>
        <fullName evidence="7">Polysaccharide biosynthesis/export protein</fullName>
    </submittedName>
</protein>
<dbReference type="InterPro" id="IPR058781">
    <property type="entry name" value="HH_AprE-like"/>
</dbReference>
<dbReference type="InterPro" id="IPR049712">
    <property type="entry name" value="Poly_export"/>
</dbReference>
<dbReference type="Gene3D" id="3.10.560.10">
    <property type="entry name" value="Outer membrane lipoprotein wza domain like"/>
    <property type="match status" value="1"/>
</dbReference>
<keyword evidence="8" id="KW-1185">Reference proteome</keyword>
<dbReference type="AlphaFoldDB" id="A0A1X7BTC7"/>